<evidence type="ECO:0000256" key="1">
    <source>
        <dbReference type="ARBA" id="ARBA00006739"/>
    </source>
</evidence>
<dbReference type="STRING" id="740709.A10D4_02580"/>
<dbReference type="eggNOG" id="COG1215">
    <property type="taxonomic scope" value="Bacteria"/>
</dbReference>
<dbReference type="Pfam" id="PF00535">
    <property type="entry name" value="Glycos_transf_2"/>
    <property type="match status" value="1"/>
</dbReference>
<keyword evidence="3 5" id="KW-0808">Transferase</keyword>
<dbReference type="InterPro" id="IPR029044">
    <property type="entry name" value="Nucleotide-diphossugar_trans"/>
</dbReference>
<proteinExistence type="inferred from homology"/>
<dbReference type="Proteomes" id="UP000014115">
    <property type="component" value="Unassembled WGS sequence"/>
</dbReference>
<dbReference type="PANTHER" id="PTHR43685:SF5">
    <property type="entry name" value="GLYCOSYLTRANSFERASE EPSE-RELATED"/>
    <property type="match status" value="1"/>
</dbReference>
<dbReference type="RefSeq" id="WP_008487541.1">
    <property type="nucleotide sequence ID" value="NZ_AMRG01000003.1"/>
</dbReference>
<feature type="domain" description="Glycosyltransferase 2-like" evidence="4">
    <location>
        <begin position="4"/>
        <end position="167"/>
    </location>
</feature>
<evidence type="ECO:0000313" key="6">
    <source>
        <dbReference type="Proteomes" id="UP000014115"/>
    </source>
</evidence>
<dbReference type="InterPro" id="IPR050834">
    <property type="entry name" value="Glycosyltransf_2"/>
</dbReference>
<dbReference type="AlphaFoldDB" id="K2KS91"/>
<evidence type="ECO:0000256" key="2">
    <source>
        <dbReference type="ARBA" id="ARBA00022676"/>
    </source>
</evidence>
<dbReference type="OrthoDB" id="9802649at2"/>
<keyword evidence="2" id="KW-0328">Glycosyltransferase</keyword>
<evidence type="ECO:0000313" key="5">
    <source>
        <dbReference type="EMBL" id="EKE85194.1"/>
    </source>
</evidence>
<dbReference type="EMBL" id="AMRG01000003">
    <property type="protein sequence ID" value="EKE85194.1"/>
    <property type="molecule type" value="Genomic_DNA"/>
</dbReference>
<comment type="caution">
    <text evidence="5">The sequence shown here is derived from an EMBL/GenBank/DDBJ whole genome shotgun (WGS) entry which is preliminary data.</text>
</comment>
<dbReference type="PATRIC" id="fig|740709.3.peg.519"/>
<dbReference type="Gene3D" id="3.90.550.10">
    <property type="entry name" value="Spore Coat Polysaccharide Biosynthesis Protein SpsA, Chain A"/>
    <property type="match status" value="1"/>
</dbReference>
<reference evidence="5 6" key="1">
    <citation type="journal article" date="2012" name="J. Bacteriol.">
        <title>Genome Sequence of Idiomarina xiamenensis Type Strain 10-D-4.</title>
        <authorList>
            <person name="Lai Q."/>
            <person name="Wang L."/>
            <person name="Wang W."/>
            <person name="Shao Z."/>
        </authorList>
    </citation>
    <scope>NUCLEOTIDE SEQUENCE [LARGE SCALE GENOMIC DNA]</scope>
    <source>
        <strain evidence="5 6">10-D-4</strain>
    </source>
</reference>
<comment type="similarity">
    <text evidence="1">Belongs to the glycosyltransferase 2 family.</text>
</comment>
<keyword evidence="6" id="KW-1185">Reference proteome</keyword>
<dbReference type="GO" id="GO:0016757">
    <property type="term" value="F:glycosyltransferase activity"/>
    <property type="evidence" value="ECO:0007669"/>
    <property type="project" value="UniProtKB-KW"/>
</dbReference>
<dbReference type="InterPro" id="IPR001173">
    <property type="entry name" value="Glyco_trans_2-like"/>
</dbReference>
<evidence type="ECO:0000259" key="4">
    <source>
        <dbReference type="Pfam" id="PF00535"/>
    </source>
</evidence>
<dbReference type="SUPFAM" id="SSF53448">
    <property type="entry name" value="Nucleotide-diphospho-sugar transferases"/>
    <property type="match status" value="1"/>
</dbReference>
<organism evidence="5 6">
    <name type="scientific">Idiomarina xiamenensis 10-D-4</name>
    <dbReference type="NCBI Taxonomy" id="740709"/>
    <lineage>
        <taxon>Bacteria</taxon>
        <taxon>Pseudomonadati</taxon>
        <taxon>Pseudomonadota</taxon>
        <taxon>Gammaproteobacteria</taxon>
        <taxon>Alteromonadales</taxon>
        <taxon>Idiomarinaceae</taxon>
        <taxon>Idiomarina</taxon>
    </lineage>
</organism>
<dbReference type="PANTHER" id="PTHR43685">
    <property type="entry name" value="GLYCOSYLTRANSFERASE"/>
    <property type="match status" value="1"/>
</dbReference>
<protein>
    <submittedName>
        <fullName evidence="5">Family 2 glycosyl transferase</fullName>
    </submittedName>
</protein>
<evidence type="ECO:0000256" key="3">
    <source>
        <dbReference type="ARBA" id="ARBA00022679"/>
    </source>
</evidence>
<sequence>MSLSVLISVYAGERPGYLKDALYSIWENQTYKPAQIVLVKDGPINAELESEIERYQFKLGEILTVVGLEENVGLGKALNVGLEYCRHELVARMDTDDVSLPNRFEKQIKFMNDNPDISASSASIDEWDEEFVTKINKRSLPLEPESVAAFAIRRSPLSHPVVIFRKSVIESVGGYPELRKAQDYALWSLLITKGHRLANLPDTLLNMRSGNGLFARRGFRYFQQEMKLLSYQRKIGFLTNKNYVFNAVIKFFLRLSPNFIKNWAYKLAR</sequence>
<gene>
    <name evidence="5" type="ORF">A10D4_02580</name>
</gene>
<name>K2KS91_9GAMM</name>
<accession>K2KS91</accession>